<dbReference type="PANTHER" id="PTHR43763:SF6">
    <property type="entry name" value="XAA-PRO AMINOPEPTIDASE 1"/>
    <property type="match status" value="1"/>
</dbReference>
<organism evidence="8 9">
    <name type="scientific">Fulvimarina manganoxydans</name>
    <dbReference type="NCBI Taxonomy" id="937218"/>
    <lineage>
        <taxon>Bacteria</taxon>
        <taxon>Pseudomonadati</taxon>
        <taxon>Pseudomonadota</taxon>
        <taxon>Alphaproteobacteria</taxon>
        <taxon>Hyphomicrobiales</taxon>
        <taxon>Aurantimonadaceae</taxon>
        <taxon>Fulvimarina</taxon>
    </lineage>
</organism>
<evidence type="ECO:0000259" key="7">
    <source>
        <dbReference type="Pfam" id="PF16188"/>
    </source>
</evidence>
<keyword evidence="8" id="KW-0645">Protease</keyword>
<dbReference type="SUPFAM" id="SSF55920">
    <property type="entry name" value="Creatinase/aminopeptidase"/>
    <property type="match status" value="1"/>
</dbReference>
<name>A0A1W1YD18_9HYPH</name>
<dbReference type="Pfam" id="PF00557">
    <property type="entry name" value="Peptidase_M24"/>
    <property type="match status" value="1"/>
</dbReference>
<dbReference type="GO" id="GO:0070006">
    <property type="term" value="F:metalloaminopeptidase activity"/>
    <property type="evidence" value="ECO:0007669"/>
    <property type="project" value="InterPro"/>
</dbReference>
<sequence length="606" mass="65316">MFQSFDDVSDSTETRQRIEALRSRFDALGIDCFVVPRADRHQNEYIPESEARLAWLTGFTGSAGTAVVLADRAALLSDGRYTIQMREQLDLDIFEPVSSVETSLEAYLSEHAKGLAIGVDPWLTTIAGLERLKRTLDKVGGRLVRLNDNPIDSLWQNRPAAPAAPLRLHDEALAGRTVREKLDEIAGRIAEAGADLTALTDPASVAWTFNIRGSDVAHTPLVLSFAIIRADGTATLFVDEGKVGAEEARHLAALATLRPYEAFADDFAKAATNAKVGLDRNLAAAALAEIVEKAGGSVVALTDPASLPRATKTAAEIAGSRDAHRRDGAAMVAFLAWLDDQAPGSLDEIGAAKRLEACRVAAGEAAQRPLRDISFDTISGAGPHGAVVHYRVSERSNRMLQAGELYLVDSGGQYEDGTTDITRTVPIGEPTDEMRRMFTLVLKGMIAISTARFPKGTRGVDLDALARIALWKAGCDYAHGTGHGVGAFLAVHEGPQSLSRRGMVALEPGMILSNEPGYYKEGAYGIRIENLVLVEGPAPIAGGDAPMLGFETLTLAPIDRRLIDFSLLFEEERVWLDAYHRRVADELTPFVTPSEAQWLKGMTAPL</sequence>
<feature type="domain" description="Peptidase M24" evidence="5">
    <location>
        <begin position="321"/>
        <end position="535"/>
    </location>
</feature>
<keyword evidence="4" id="KW-0464">Manganese</keyword>
<protein>
    <submittedName>
        <fullName evidence="8">Xaa-Pro aminopeptidase</fullName>
    </submittedName>
</protein>
<dbReference type="Proteomes" id="UP000192656">
    <property type="component" value="Unassembled WGS sequence"/>
</dbReference>
<accession>A0A1W1YD18</accession>
<dbReference type="OrthoDB" id="9806388at2"/>
<dbReference type="PANTHER" id="PTHR43763">
    <property type="entry name" value="XAA-PRO AMINOPEPTIDASE 1"/>
    <property type="match status" value="1"/>
</dbReference>
<proteinExistence type="inferred from homology"/>
<dbReference type="GO" id="GO:0046872">
    <property type="term" value="F:metal ion binding"/>
    <property type="evidence" value="ECO:0007669"/>
    <property type="project" value="UniProtKB-KW"/>
</dbReference>
<dbReference type="InterPro" id="IPR033740">
    <property type="entry name" value="Pept_M24B"/>
</dbReference>
<evidence type="ECO:0000256" key="4">
    <source>
        <dbReference type="ARBA" id="ARBA00023211"/>
    </source>
</evidence>
<feature type="domain" description="Peptidase M24 C-terminal" evidence="7">
    <location>
        <begin position="546"/>
        <end position="606"/>
    </location>
</feature>
<evidence type="ECO:0000313" key="8">
    <source>
        <dbReference type="EMBL" id="SMC34014.1"/>
    </source>
</evidence>
<dbReference type="InterPro" id="IPR050422">
    <property type="entry name" value="X-Pro_aminopeptidase_P"/>
</dbReference>
<dbReference type="STRING" id="937218.SAMN06297251_101182"/>
<evidence type="ECO:0000256" key="3">
    <source>
        <dbReference type="ARBA" id="ARBA00022801"/>
    </source>
</evidence>
<dbReference type="Gene3D" id="3.90.230.10">
    <property type="entry name" value="Creatinase/methionine aminopeptidase superfamily"/>
    <property type="match status" value="1"/>
</dbReference>
<dbReference type="Pfam" id="PF16189">
    <property type="entry name" value="Creatinase_N_2"/>
    <property type="match status" value="1"/>
</dbReference>
<reference evidence="8 9" key="1">
    <citation type="submission" date="2017-04" db="EMBL/GenBank/DDBJ databases">
        <authorList>
            <person name="Afonso C.L."/>
            <person name="Miller P.J."/>
            <person name="Scott M.A."/>
            <person name="Spackman E."/>
            <person name="Goraichik I."/>
            <person name="Dimitrov K.M."/>
            <person name="Suarez D.L."/>
            <person name="Swayne D.E."/>
        </authorList>
    </citation>
    <scope>NUCLEOTIDE SEQUENCE [LARGE SCALE GENOMIC DNA]</scope>
    <source>
        <strain evidence="8 9">CGMCC 1.10972</strain>
    </source>
</reference>
<dbReference type="EMBL" id="FWXR01000001">
    <property type="protein sequence ID" value="SMC34014.1"/>
    <property type="molecule type" value="Genomic_DNA"/>
</dbReference>
<dbReference type="InterPro" id="IPR000587">
    <property type="entry name" value="Creatinase_N"/>
</dbReference>
<dbReference type="RefSeq" id="WP_084408022.1">
    <property type="nucleotide sequence ID" value="NZ_FWXR01000001.1"/>
</dbReference>
<keyword evidence="8" id="KW-0031">Aminopeptidase</keyword>
<dbReference type="AlphaFoldDB" id="A0A1W1YD18"/>
<dbReference type="Pfam" id="PF16188">
    <property type="entry name" value="Peptidase_M24_C"/>
    <property type="match status" value="1"/>
</dbReference>
<comment type="similarity">
    <text evidence="1">Belongs to the peptidase M24B family.</text>
</comment>
<dbReference type="InterPro" id="IPR000994">
    <property type="entry name" value="Pept_M24"/>
</dbReference>
<dbReference type="Gene3D" id="3.40.350.10">
    <property type="entry name" value="Creatinase/prolidase N-terminal domain"/>
    <property type="match status" value="2"/>
</dbReference>
<gene>
    <name evidence="8" type="ORF">SAMN06297251_101182</name>
</gene>
<evidence type="ECO:0000259" key="5">
    <source>
        <dbReference type="Pfam" id="PF00557"/>
    </source>
</evidence>
<dbReference type="InterPro" id="IPR029149">
    <property type="entry name" value="Creatin/AminoP/Spt16_N"/>
</dbReference>
<evidence type="ECO:0000256" key="2">
    <source>
        <dbReference type="ARBA" id="ARBA00022723"/>
    </source>
</evidence>
<feature type="domain" description="Creatinase N-terminal" evidence="6">
    <location>
        <begin position="17"/>
        <end position="139"/>
    </location>
</feature>
<dbReference type="GO" id="GO:0005737">
    <property type="term" value="C:cytoplasm"/>
    <property type="evidence" value="ECO:0007669"/>
    <property type="project" value="UniProtKB-ARBA"/>
</dbReference>
<dbReference type="SUPFAM" id="SSF53092">
    <property type="entry name" value="Creatinase/prolidase N-terminal domain"/>
    <property type="match status" value="1"/>
</dbReference>
<dbReference type="InterPro" id="IPR036005">
    <property type="entry name" value="Creatinase/aminopeptidase-like"/>
</dbReference>
<evidence type="ECO:0000259" key="6">
    <source>
        <dbReference type="Pfam" id="PF01321"/>
    </source>
</evidence>
<dbReference type="InterPro" id="IPR032416">
    <property type="entry name" value="Peptidase_M24_C"/>
</dbReference>
<dbReference type="FunFam" id="3.90.230.10:FF:000007">
    <property type="entry name" value="Xaa-Pro aminopeptidase P"/>
    <property type="match status" value="1"/>
</dbReference>
<keyword evidence="3" id="KW-0378">Hydrolase</keyword>
<keyword evidence="2" id="KW-0479">Metal-binding</keyword>
<evidence type="ECO:0000313" key="9">
    <source>
        <dbReference type="Proteomes" id="UP000192656"/>
    </source>
</evidence>
<dbReference type="CDD" id="cd01085">
    <property type="entry name" value="APP"/>
    <property type="match status" value="1"/>
</dbReference>
<evidence type="ECO:0000256" key="1">
    <source>
        <dbReference type="ARBA" id="ARBA00008766"/>
    </source>
</evidence>
<dbReference type="Pfam" id="PF01321">
    <property type="entry name" value="Creatinase_N"/>
    <property type="match status" value="1"/>
</dbReference>
<keyword evidence="9" id="KW-1185">Reference proteome</keyword>